<dbReference type="SUPFAM" id="SSF56601">
    <property type="entry name" value="beta-lactamase/transpeptidase-like"/>
    <property type="match status" value="1"/>
</dbReference>
<keyword evidence="4" id="KW-1003">Cell membrane</keyword>
<accession>A0A292YN99</accession>
<comment type="similarity">
    <text evidence="3">In the N-terminal section; belongs to the glycosyltransferase 51 family.</text>
</comment>
<keyword evidence="8" id="KW-0808">Transferase</keyword>
<dbReference type="SUPFAM" id="SSF53955">
    <property type="entry name" value="Lysozyme-like"/>
    <property type="match status" value="1"/>
</dbReference>
<evidence type="ECO:0000256" key="6">
    <source>
        <dbReference type="ARBA" id="ARBA00022670"/>
    </source>
</evidence>
<evidence type="ECO:0000259" key="19">
    <source>
        <dbReference type="Pfam" id="PF00905"/>
    </source>
</evidence>
<dbReference type="PANTHER" id="PTHR32282">
    <property type="entry name" value="BINDING PROTEIN TRANSPEPTIDASE, PUTATIVE-RELATED"/>
    <property type="match status" value="1"/>
</dbReference>
<keyword evidence="13" id="KW-0511">Multifunctional enzyme</keyword>
<keyword evidence="9" id="KW-0378">Hydrolase</keyword>
<keyword evidence="14" id="KW-0961">Cell wall biogenesis/degradation</keyword>
<dbReference type="GO" id="GO:0071555">
    <property type="term" value="P:cell wall organization"/>
    <property type="evidence" value="ECO:0007669"/>
    <property type="project" value="UniProtKB-KW"/>
</dbReference>
<dbReference type="InterPro" id="IPR001264">
    <property type="entry name" value="Glyco_trans_51"/>
</dbReference>
<dbReference type="GO" id="GO:0006508">
    <property type="term" value="P:proteolysis"/>
    <property type="evidence" value="ECO:0007669"/>
    <property type="project" value="UniProtKB-KW"/>
</dbReference>
<dbReference type="GO" id="GO:0009252">
    <property type="term" value="P:peptidoglycan biosynthetic process"/>
    <property type="evidence" value="ECO:0007669"/>
    <property type="project" value="UniProtKB-KW"/>
</dbReference>
<evidence type="ECO:0000256" key="5">
    <source>
        <dbReference type="ARBA" id="ARBA00022645"/>
    </source>
</evidence>
<dbReference type="OrthoDB" id="9766909at2"/>
<evidence type="ECO:0000256" key="13">
    <source>
        <dbReference type="ARBA" id="ARBA00023268"/>
    </source>
</evidence>
<keyword evidence="11" id="KW-0573">Peptidoglycan synthesis</keyword>
<feature type="domain" description="Penicillin-binding protein transpeptidase" evidence="19">
    <location>
        <begin position="379"/>
        <end position="429"/>
    </location>
</feature>
<keyword evidence="18" id="KW-0812">Transmembrane</keyword>
<feature type="domain" description="Glycosyl transferase family 51" evidence="20">
    <location>
        <begin position="79"/>
        <end position="260"/>
    </location>
</feature>
<dbReference type="Gene3D" id="3.40.710.10">
    <property type="entry name" value="DD-peptidase/beta-lactamase superfamily"/>
    <property type="match status" value="1"/>
</dbReference>
<evidence type="ECO:0000313" key="21">
    <source>
        <dbReference type="EMBL" id="GAX90666.1"/>
    </source>
</evidence>
<dbReference type="PANTHER" id="PTHR32282:SF11">
    <property type="entry name" value="PENICILLIN-BINDING PROTEIN 1B"/>
    <property type="match status" value="1"/>
</dbReference>
<dbReference type="FunFam" id="1.10.3810.10:FF:000001">
    <property type="entry name" value="Penicillin-binding protein 1A"/>
    <property type="match status" value="1"/>
</dbReference>
<evidence type="ECO:0000313" key="22">
    <source>
        <dbReference type="Proteomes" id="UP000217785"/>
    </source>
</evidence>
<dbReference type="EMBL" id="BDUF01000060">
    <property type="protein sequence ID" value="GAX90666.1"/>
    <property type="molecule type" value="Genomic_DNA"/>
</dbReference>
<keyword evidence="22" id="KW-1185">Reference proteome</keyword>
<name>A0A292YN99_9BACL</name>
<dbReference type="InterPro" id="IPR012338">
    <property type="entry name" value="Beta-lactam/transpept-like"/>
</dbReference>
<evidence type="ECO:0000256" key="14">
    <source>
        <dbReference type="ARBA" id="ARBA00023316"/>
    </source>
</evidence>
<keyword evidence="5" id="KW-0121">Carboxypeptidase</keyword>
<keyword evidence="6" id="KW-0645">Protease</keyword>
<dbReference type="GO" id="GO:0009002">
    <property type="term" value="F:serine-type D-Ala-D-Ala carboxypeptidase activity"/>
    <property type="evidence" value="ECO:0007669"/>
    <property type="project" value="UniProtKB-EC"/>
</dbReference>
<evidence type="ECO:0000256" key="10">
    <source>
        <dbReference type="ARBA" id="ARBA00022960"/>
    </source>
</evidence>
<dbReference type="InterPro" id="IPR050396">
    <property type="entry name" value="Glycosyltr_51/Transpeptidase"/>
</dbReference>
<dbReference type="AlphaFoldDB" id="A0A292YN99"/>
<evidence type="ECO:0000256" key="16">
    <source>
        <dbReference type="ARBA" id="ARBA00049902"/>
    </source>
</evidence>
<evidence type="ECO:0000256" key="9">
    <source>
        <dbReference type="ARBA" id="ARBA00022801"/>
    </source>
</evidence>
<comment type="catalytic activity">
    <reaction evidence="16">
        <text>[GlcNAc-(1-&gt;4)-Mur2Ac(oyl-L-Ala-gamma-D-Glu-L-Lys-D-Ala-D-Ala)](n)-di-trans,octa-cis-undecaprenyl diphosphate + beta-D-GlcNAc-(1-&gt;4)-Mur2Ac(oyl-L-Ala-gamma-D-Glu-L-Lys-D-Ala-D-Ala)-di-trans,octa-cis-undecaprenyl diphosphate = [GlcNAc-(1-&gt;4)-Mur2Ac(oyl-L-Ala-gamma-D-Glu-L-Lys-D-Ala-D-Ala)](n+1)-di-trans,octa-cis-undecaprenyl diphosphate + di-trans,octa-cis-undecaprenyl diphosphate + H(+)</text>
        <dbReference type="Rhea" id="RHEA:23708"/>
        <dbReference type="Rhea" id="RHEA-COMP:9602"/>
        <dbReference type="Rhea" id="RHEA-COMP:9603"/>
        <dbReference type="ChEBI" id="CHEBI:15378"/>
        <dbReference type="ChEBI" id="CHEBI:58405"/>
        <dbReference type="ChEBI" id="CHEBI:60033"/>
        <dbReference type="ChEBI" id="CHEBI:78435"/>
        <dbReference type="EC" id="2.4.99.28"/>
    </reaction>
</comment>
<dbReference type="Gene3D" id="1.10.3810.10">
    <property type="entry name" value="Biosynthetic peptidoglycan transglycosylase-like"/>
    <property type="match status" value="1"/>
</dbReference>
<comment type="caution">
    <text evidence="21">The sequence shown here is derived from an EMBL/GenBank/DDBJ whole genome shotgun (WGS) entry which is preliminary data.</text>
</comment>
<evidence type="ECO:0000256" key="4">
    <source>
        <dbReference type="ARBA" id="ARBA00022475"/>
    </source>
</evidence>
<dbReference type="GO" id="GO:0008955">
    <property type="term" value="F:peptidoglycan glycosyltransferase activity"/>
    <property type="evidence" value="ECO:0007669"/>
    <property type="project" value="UniProtKB-EC"/>
</dbReference>
<evidence type="ECO:0000256" key="15">
    <source>
        <dbReference type="ARBA" id="ARBA00034000"/>
    </source>
</evidence>
<evidence type="ECO:0000256" key="17">
    <source>
        <dbReference type="SAM" id="MobiDB-lite"/>
    </source>
</evidence>
<dbReference type="Pfam" id="PF00905">
    <property type="entry name" value="Transpeptidase"/>
    <property type="match status" value="1"/>
</dbReference>
<evidence type="ECO:0000259" key="20">
    <source>
        <dbReference type="Pfam" id="PF00912"/>
    </source>
</evidence>
<feature type="compositionally biased region" description="Basic and acidic residues" evidence="17">
    <location>
        <begin position="1"/>
        <end position="14"/>
    </location>
</feature>
<dbReference type="GO" id="GO:0005886">
    <property type="term" value="C:plasma membrane"/>
    <property type="evidence" value="ECO:0007669"/>
    <property type="project" value="UniProtKB-SubCell"/>
</dbReference>
<evidence type="ECO:0000256" key="11">
    <source>
        <dbReference type="ARBA" id="ARBA00022984"/>
    </source>
</evidence>
<evidence type="ECO:0000256" key="2">
    <source>
        <dbReference type="ARBA" id="ARBA00007090"/>
    </source>
</evidence>
<proteinExistence type="inferred from homology"/>
<evidence type="ECO:0000256" key="1">
    <source>
        <dbReference type="ARBA" id="ARBA00004236"/>
    </source>
</evidence>
<evidence type="ECO:0000256" key="18">
    <source>
        <dbReference type="SAM" id="Phobius"/>
    </source>
</evidence>
<comment type="subcellular location">
    <subcellularLocation>
        <location evidence="1">Cell membrane</location>
    </subcellularLocation>
</comment>
<feature type="region of interest" description="Disordered" evidence="17">
    <location>
        <begin position="1"/>
        <end position="20"/>
    </location>
</feature>
<organism evidence="21 22">
    <name type="scientific">Effusibacillus lacus</name>
    <dbReference type="NCBI Taxonomy" id="1348429"/>
    <lineage>
        <taxon>Bacteria</taxon>
        <taxon>Bacillati</taxon>
        <taxon>Bacillota</taxon>
        <taxon>Bacilli</taxon>
        <taxon>Bacillales</taxon>
        <taxon>Alicyclobacillaceae</taxon>
        <taxon>Effusibacillus</taxon>
    </lineage>
</organism>
<dbReference type="InterPro" id="IPR023346">
    <property type="entry name" value="Lysozyme-like_dom_sf"/>
</dbReference>
<keyword evidence="7" id="KW-0328">Glycosyltransferase</keyword>
<comment type="catalytic activity">
    <reaction evidence="15">
        <text>Preferential cleavage: (Ac)2-L-Lys-D-Ala-|-D-Ala. Also transpeptidation of peptidyl-alanyl moieties that are N-acyl substituents of D-alanine.</text>
        <dbReference type="EC" id="3.4.16.4"/>
    </reaction>
</comment>
<dbReference type="InterPro" id="IPR001460">
    <property type="entry name" value="PCN-bd_Tpept"/>
</dbReference>
<dbReference type="InterPro" id="IPR036950">
    <property type="entry name" value="PBP_transglycosylase"/>
</dbReference>
<evidence type="ECO:0000256" key="8">
    <source>
        <dbReference type="ARBA" id="ARBA00022679"/>
    </source>
</evidence>
<keyword evidence="12 18" id="KW-0472">Membrane</keyword>
<evidence type="ECO:0000256" key="7">
    <source>
        <dbReference type="ARBA" id="ARBA00022676"/>
    </source>
</evidence>
<dbReference type="GO" id="GO:0008360">
    <property type="term" value="P:regulation of cell shape"/>
    <property type="evidence" value="ECO:0007669"/>
    <property type="project" value="UniProtKB-KW"/>
</dbReference>
<comment type="similarity">
    <text evidence="2">In the C-terminal section; belongs to the transpeptidase family.</text>
</comment>
<keyword evidence="10" id="KW-0133">Cell shape</keyword>
<dbReference type="Pfam" id="PF00912">
    <property type="entry name" value="Transgly"/>
    <property type="match status" value="1"/>
</dbReference>
<protein>
    <submittedName>
        <fullName evidence="21">Penicillin-binding protein</fullName>
    </submittedName>
</protein>
<reference evidence="22" key="1">
    <citation type="submission" date="2017-07" db="EMBL/GenBank/DDBJ databases">
        <title>Draft genome sequence of Effusibacillus lacus strain skLN1.</title>
        <authorList>
            <person name="Watanabe M."/>
            <person name="Kojima H."/>
            <person name="Fukui M."/>
        </authorList>
    </citation>
    <scope>NUCLEOTIDE SEQUENCE [LARGE SCALE GENOMIC DNA]</scope>
    <source>
        <strain evidence="22">skLN1</strain>
    </source>
</reference>
<evidence type="ECO:0000256" key="3">
    <source>
        <dbReference type="ARBA" id="ARBA00007739"/>
    </source>
</evidence>
<dbReference type="GO" id="GO:0008658">
    <property type="term" value="F:penicillin binding"/>
    <property type="evidence" value="ECO:0007669"/>
    <property type="project" value="InterPro"/>
</dbReference>
<feature type="transmembrane region" description="Helical" evidence="18">
    <location>
        <begin position="30"/>
        <end position="54"/>
    </location>
</feature>
<dbReference type="Proteomes" id="UP000217785">
    <property type="component" value="Unassembled WGS sequence"/>
</dbReference>
<sequence length="441" mass="49204">MTKEEKQTKPDKTTRSSKHKNRKLYTRIKITVLSFLILGILGMLGGAGFAYYLVKDAPEFNPQSFSNLASTTNVYDRNGEFLGSMQTDGNRELIKSLNEVSPHVTNAFIAAEDKNFRNHFGINPLAIIRALYQNFIKGGVVSGASTITQQTVKLVMFPAQEQTLKRKAQEAYLALQVEKFMTKDEIMVHYLNWIYFGKSGYNNVYGIKAASMAFFGKDPKELNLAQAALLAAMLNNPSKYNPYTRLDKALEYQDYVLKEMLQAGVISESDYREARAFDIRSSIVKPKITVTGYGSYPFVISEVEQRAAEKLLTVVKYDSVDDARQALFKGGYKVYTTIDRQMQDAVEEVLGNDKNFLPNVTYTSKTGKKIENAMQQAGASLVDNSTGAVLAIGGGRDYKRDQNNHTTLPRQPGSTIKPLAVYAPAVEKKCCPPALLLMTFQ</sequence>
<evidence type="ECO:0000256" key="12">
    <source>
        <dbReference type="ARBA" id="ARBA00023136"/>
    </source>
</evidence>
<keyword evidence="18" id="KW-1133">Transmembrane helix</keyword>
<dbReference type="GO" id="GO:0030288">
    <property type="term" value="C:outer membrane-bounded periplasmic space"/>
    <property type="evidence" value="ECO:0007669"/>
    <property type="project" value="TreeGrafter"/>
</dbReference>